<sequence>MTSRLSFRVRIAGALAAAGCAILLGAPAADAHSVLVSSTPAKDAAVATSPAEAALVFNEPVENQFTELAVLGPDGTSHWESGPASVVDARVSAPLRPLGPAGVYTIRYRVTSADGHPVSGSVPFRLTVAGPQPAVPAAAVPVAAGAASPGGDGSMPLWPWITGGAVLLGTGFAVARRLARANV</sequence>
<feature type="chain" id="PRO_5012940641" evidence="6">
    <location>
        <begin position="32"/>
        <end position="183"/>
    </location>
</feature>
<protein>
    <submittedName>
        <fullName evidence="8">Copper resistance protein</fullName>
    </submittedName>
</protein>
<dbReference type="OrthoDB" id="5242236at2"/>
<dbReference type="GO" id="GO:0005507">
    <property type="term" value="F:copper ion binding"/>
    <property type="evidence" value="ECO:0007669"/>
    <property type="project" value="InterPro"/>
</dbReference>
<evidence type="ECO:0000259" key="7">
    <source>
        <dbReference type="Pfam" id="PF04234"/>
    </source>
</evidence>
<keyword evidence="9" id="KW-1185">Reference proteome</keyword>
<dbReference type="GO" id="GO:0046688">
    <property type="term" value="P:response to copper ion"/>
    <property type="evidence" value="ECO:0007669"/>
    <property type="project" value="InterPro"/>
</dbReference>
<dbReference type="RefSeq" id="WP_093949372.1">
    <property type="nucleotide sequence ID" value="NZ_NMUL01000021.1"/>
</dbReference>
<dbReference type="PANTHER" id="PTHR34820:SF4">
    <property type="entry name" value="INNER MEMBRANE PROTEIN YEBZ"/>
    <property type="match status" value="1"/>
</dbReference>
<keyword evidence="4" id="KW-0186">Copper</keyword>
<evidence type="ECO:0000256" key="1">
    <source>
        <dbReference type="ARBA" id="ARBA00004196"/>
    </source>
</evidence>
<evidence type="ECO:0000256" key="6">
    <source>
        <dbReference type="SAM" id="SignalP"/>
    </source>
</evidence>
<keyword evidence="3 6" id="KW-0732">Signal</keyword>
<evidence type="ECO:0000256" key="3">
    <source>
        <dbReference type="ARBA" id="ARBA00022729"/>
    </source>
</evidence>
<proteinExistence type="predicted"/>
<comment type="caution">
    <text evidence="8">The sequence shown here is derived from an EMBL/GenBank/DDBJ whole genome shotgun (WGS) entry which is preliminary data.</text>
</comment>
<dbReference type="GO" id="GO:0005886">
    <property type="term" value="C:plasma membrane"/>
    <property type="evidence" value="ECO:0007669"/>
    <property type="project" value="TreeGrafter"/>
</dbReference>
<comment type="subcellular location">
    <subcellularLocation>
        <location evidence="1">Cell envelope</location>
    </subcellularLocation>
</comment>
<evidence type="ECO:0000256" key="4">
    <source>
        <dbReference type="ARBA" id="ARBA00023008"/>
    </source>
</evidence>
<dbReference type="Gene3D" id="2.60.40.1220">
    <property type="match status" value="1"/>
</dbReference>
<dbReference type="InterPro" id="IPR007348">
    <property type="entry name" value="CopC_dom"/>
</dbReference>
<evidence type="ECO:0000256" key="2">
    <source>
        <dbReference type="ARBA" id="ARBA00022723"/>
    </source>
</evidence>
<dbReference type="InterPro" id="IPR014756">
    <property type="entry name" value="Ig_E-set"/>
</dbReference>
<accession>A0A229T4S5</accession>
<keyword evidence="5" id="KW-0472">Membrane</keyword>
<evidence type="ECO:0000313" key="9">
    <source>
        <dbReference type="Proteomes" id="UP000215199"/>
    </source>
</evidence>
<gene>
    <name evidence="8" type="ORF">CF165_21850</name>
</gene>
<dbReference type="Proteomes" id="UP000215199">
    <property type="component" value="Unassembled WGS sequence"/>
</dbReference>
<organism evidence="8 9">
    <name type="scientific">Amycolatopsis vastitatis</name>
    <dbReference type="NCBI Taxonomy" id="1905142"/>
    <lineage>
        <taxon>Bacteria</taxon>
        <taxon>Bacillati</taxon>
        <taxon>Actinomycetota</taxon>
        <taxon>Actinomycetes</taxon>
        <taxon>Pseudonocardiales</taxon>
        <taxon>Pseudonocardiaceae</taxon>
        <taxon>Amycolatopsis</taxon>
    </lineage>
</organism>
<dbReference type="InterPro" id="IPR014755">
    <property type="entry name" value="Cu-Rt/internalin_Ig-like"/>
</dbReference>
<evidence type="ECO:0000313" key="8">
    <source>
        <dbReference type="EMBL" id="OXM66010.1"/>
    </source>
</evidence>
<dbReference type="Pfam" id="PF04234">
    <property type="entry name" value="CopC"/>
    <property type="match status" value="1"/>
</dbReference>
<dbReference type="GO" id="GO:0006825">
    <property type="term" value="P:copper ion transport"/>
    <property type="evidence" value="ECO:0007669"/>
    <property type="project" value="InterPro"/>
</dbReference>
<dbReference type="EMBL" id="NMUL01000021">
    <property type="protein sequence ID" value="OXM66010.1"/>
    <property type="molecule type" value="Genomic_DNA"/>
</dbReference>
<evidence type="ECO:0000256" key="5">
    <source>
        <dbReference type="SAM" id="Phobius"/>
    </source>
</evidence>
<keyword evidence="5" id="KW-1133">Transmembrane helix</keyword>
<dbReference type="SUPFAM" id="SSF81296">
    <property type="entry name" value="E set domains"/>
    <property type="match status" value="1"/>
</dbReference>
<name>A0A229T4S5_9PSEU</name>
<keyword evidence="5" id="KW-0812">Transmembrane</keyword>
<dbReference type="AlphaFoldDB" id="A0A229T4S5"/>
<feature type="transmembrane region" description="Helical" evidence="5">
    <location>
        <begin position="157"/>
        <end position="175"/>
    </location>
</feature>
<feature type="domain" description="CopC" evidence="7">
    <location>
        <begin position="32"/>
        <end position="125"/>
    </location>
</feature>
<dbReference type="PANTHER" id="PTHR34820">
    <property type="entry name" value="INNER MEMBRANE PROTEIN YEBZ"/>
    <property type="match status" value="1"/>
</dbReference>
<dbReference type="InterPro" id="IPR032694">
    <property type="entry name" value="CopC/D"/>
</dbReference>
<reference evidence="9" key="1">
    <citation type="submission" date="2017-07" db="EMBL/GenBank/DDBJ databases">
        <title>Comparative genome mining reveals phylogenetic distribution patterns of secondary metabolites in Amycolatopsis.</title>
        <authorList>
            <person name="Adamek M."/>
            <person name="Alanjary M."/>
            <person name="Sales-Ortells H."/>
            <person name="Goodfellow M."/>
            <person name="Bull A.T."/>
            <person name="Kalinowski J."/>
            <person name="Ziemert N."/>
        </authorList>
    </citation>
    <scope>NUCLEOTIDE SEQUENCE [LARGE SCALE GENOMIC DNA]</scope>
    <source>
        <strain evidence="9">H5</strain>
    </source>
</reference>
<dbReference type="GO" id="GO:0030313">
    <property type="term" value="C:cell envelope"/>
    <property type="evidence" value="ECO:0007669"/>
    <property type="project" value="UniProtKB-SubCell"/>
</dbReference>
<dbReference type="GO" id="GO:0042597">
    <property type="term" value="C:periplasmic space"/>
    <property type="evidence" value="ECO:0007669"/>
    <property type="project" value="InterPro"/>
</dbReference>
<feature type="signal peptide" evidence="6">
    <location>
        <begin position="1"/>
        <end position="31"/>
    </location>
</feature>
<keyword evidence="2" id="KW-0479">Metal-binding</keyword>